<evidence type="ECO:0000313" key="2">
    <source>
        <dbReference type="Proteomes" id="UP000189703"/>
    </source>
</evidence>
<accession>A0A1U7ZJ73</accession>
<dbReference type="RefSeq" id="XP_010247798.1">
    <property type="nucleotide sequence ID" value="XM_010249496.1"/>
</dbReference>
<gene>
    <name evidence="3" type="primary">LOC104590753</name>
</gene>
<feature type="compositionally biased region" description="Low complexity" evidence="1">
    <location>
        <begin position="214"/>
        <end position="228"/>
    </location>
</feature>
<dbReference type="Pfam" id="PF14223">
    <property type="entry name" value="Retrotran_gag_2"/>
    <property type="match status" value="1"/>
</dbReference>
<dbReference type="OrthoDB" id="1912561at2759"/>
<name>A0A1U7ZJ73_NELNU</name>
<protein>
    <submittedName>
        <fullName evidence="3">Uncharacterized protein LOC104590753</fullName>
    </submittedName>
</protein>
<dbReference type="OMA" id="REIHYLN"/>
<dbReference type="GeneID" id="104590753"/>
<feature type="region of interest" description="Disordered" evidence="1">
    <location>
        <begin position="212"/>
        <end position="247"/>
    </location>
</feature>
<dbReference type="PANTHER" id="PTHR47481:SF22">
    <property type="entry name" value="RETROTRANSPOSON GAG DOMAIN-CONTAINING PROTEIN"/>
    <property type="match status" value="1"/>
</dbReference>
<dbReference type="KEGG" id="nnu:104590753"/>
<dbReference type="AlphaFoldDB" id="A0A1U7ZJ73"/>
<dbReference type="InParanoid" id="A0A1U7ZJ73"/>
<proteinExistence type="predicted"/>
<evidence type="ECO:0000313" key="3">
    <source>
        <dbReference type="RefSeq" id="XP_010247798.1"/>
    </source>
</evidence>
<keyword evidence="2" id="KW-1185">Reference proteome</keyword>
<evidence type="ECO:0000256" key="1">
    <source>
        <dbReference type="SAM" id="MobiDB-lite"/>
    </source>
</evidence>
<organism evidence="2 3">
    <name type="scientific">Nelumbo nucifera</name>
    <name type="common">Sacred lotus</name>
    <dbReference type="NCBI Taxonomy" id="4432"/>
    <lineage>
        <taxon>Eukaryota</taxon>
        <taxon>Viridiplantae</taxon>
        <taxon>Streptophyta</taxon>
        <taxon>Embryophyta</taxon>
        <taxon>Tracheophyta</taxon>
        <taxon>Spermatophyta</taxon>
        <taxon>Magnoliopsida</taxon>
        <taxon>Proteales</taxon>
        <taxon>Nelumbonaceae</taxon>
        <taxon>Nelumbo</taxon>
    </lineage>
</organism>
<reference evidence="3" key="1">
    <citation type="submission" date="2025-08" db="UniProtKB">
        <authorList>
            <consortium name="RefSeq"/>
        </authorList>
    </citation>
    <scope>IDENTIFICATION</scope>
</reference>
<dbReference type="eggNOG" id="KOG0017">
    <property type="taxonomic scope" value="Eukaryota"/>
</dbReference>
<sequence length="247" mass="27557">MASINSSTEGGINNLGLLTLAATPGMAGSMPNITHYLPIKLNSDNYLLWHPQLLPILRNRKLMGIVEGKTPGHPKEIDDPEDLTKKIINPAFDHWYQLDQLLKRQLQSLKKGTLSISEYIQKAKGIADNLFVVSELVSRQDLVMCILSGLGSEYESIITTIANRVDFDKLRIANRSEYESMIKVLLNHESWLREIHYLNTDDSAFANLASTNKNHSQQSQQSHNNSQHISDRGGHGNHTNGLGHGRG</sequence>
<dbReference type="PANTHER" id="PTHR47481">
    <property type="match status" value="1"/>
</dbReference>
<dbReference type="Proteomes" id="UP000189703">
    <property type="component" value="Unplaced"/>
</dbReference>